<dbReference type="Proteomes" id="UP000694255">
    <property type="component" value="Unassembled WGS sequence"/>
</dbReference>
<sequence>MTQQNDTVYDLIKGFTHSSTAPTSSDSLNNSITTRKNITGTFQLDDSFPIRICRLFILTLTEDNNMIGLEAKERSIVANLLNFSIGIYVPKGIDILLTGLGDIRTKDVNIKVRWPWTTFRTALVNANLYGRMAMDTNHKGNIGHYETNLVWNDEEGHQKLEHYIENYWKDKVAKTLPDDEGYSLTDCFAAYEWVKEQLEEMPVLLGLYTGRIPFDDPNVEPVFQTLGLKRMTISDEVLVKGLLDPLRAIENTYSCLYDQLFSMRYLAPLGNRRIDQALAPLGNGSLGQVFKAGKDKNHAYMARILSTYMTDDEIAYGFSLVPSISFKMNYEEDYDGKLHFAGKSSISFLEFKIYGPVRLLKHKG</sequence>
<keyword evidence="2" id="KW-1185">Reference proteome</keyword>
<name>A0A8J5V2D2_9ASCO</name>
<evidence type="ECO:0000313" key="1">
    <source>
        <dbReference type="EMBL" id="KAG7666155.1"/>
    </source>
</evidence>
<gene>
    <name evidence="1" type="ORF">J8A68_000313</name>
</gene>
<dbReference type="EMBL" id="JAGSYN010000040">
    <property type="protein sequence ID" value="KAG7666155.1"/>
    <property type="molecule type" value="Genomic_DNA"/>
</dbReference>
<dbReference type="AlphaFoldDB" id="A0A8J5V2D2"/>
<accession>A0A8J5V2D2</accession>
<comment type="caution">
    <text evidence="1">The sequence shown here is derived from an EMBL/GenBank/DDBJ whole genome shotgun (WGS) entry which is preliminary data.</text>
</comment>
<reference evidence="1 2" key="1">
    <citation type="journal article" date="2021" name="DNA Res.">
        <title>Genome analysis of Candida subhashii reveals its hybrid nature and dual mitochondrial genome conformations.</title>
        <authorList>
            <person name="Mixao V."/>
            <person name="Hegedusova E."/>
            <person name="Saus E."/>
            <person name="Pryszcz L.P."/>
            <person name="Cillingova A."/>
            <person name="Nosek J."/>
            <person name="Gabaldon T."/>
        </authorList>
    </citation>
    <scope>NUCLEOTIDE SEQUENCE [LARGE SCALE GENOMIC DNA]</scope>
    <source>
        <strain evidence="1 2">CBS 10753</strain>
    </source>
</reference>
<dbReference type="GeneID" id="73467114"/>
<proteinExistence type="predicted"/>
<evidence type="ECO:0000313" key="2">
    <source>
        <dbReference type="Proteomes" id="UP000694255"/>
    </source>
</evidence>
<protein>
    <submittedName>
        <fullName evidence="1">Uncharacterized protein</fullName>
    </submittedName>
</protein>
<dbReference type="OrthoDB" id="4103951at2759"/>
<dbReference type="RefSeq" id="XP_049266387.1">
    <property type="nucleotide sequence ID" value="XM_049406980.1"/>
</dbReference>
<organism evidence="1 2">
    <name type="scientific">[Candida] subhashii</name>
    <dbReference type="NCBI Taxonomy" id="561895"/>
    <lineage>
        <taxon>Eukaryota</taxon>
        <taxon>Fungi</taxon>
        <taxon>Dikarya</taxon>
        <taxon>Ascomycota</taxon>
        <taxon>Saccharomycotina</taxon>
        <taxon>Pichiomycetes</taxon>
        <taxon>Debaryomycetaceae</taxon>
        <taxon>Spathaspora</taxon>
    </lineage>
</organism>